<dbReference type="KEGG" id="tsy:THSYN_26045"/>
<dbReference type="InterPro" id="IPR007423">
    <property type="entry name" value="Sel_put"/>
</dbReference>
<name>A0A2K8UEU7_9GAMM</name>
<dbReference type="RefSeq" id="WP_100921724.1">
    <property type="nucleotide sequence ID" value="NZ_CP020370.1"/>
</dbReference>
<evidence type="ECO:0000313" key="2">
    <source>
        <dbReference type="Proteomes" id="UP000232638"/>
    </source>
</evidence>
<evidence type="ECO:0008006" key="3">
    <source>
        <dbReference type="Google" id="ProtNLM"/>
    </source>
</evidence>
<evidence type="ECO:0000313" key="1">
    <source>
        <dbReference type="EMBL" id="AUB84055.1"/>
    </source>
</evidence>
<dbReference type="Proteomes" id="UP000232638">
    <property type="component" value="Chromosome"/>
</dbReference>
<dbReference type="PANTHER" id="PTHR38453">
    <property type="entry name" value="CYTOPLASMIC PROTEIN-RELATED"/>
    <property type="match status" value="1"/>
</dbReference>
<proteinExistence type="predicted"/>
<sequence>MPDLTDLTGPDRQSAAPSLDDAYARYAAGLRARDPRSVPMSEAQFERYSLGSSWLTGLKEVAKRVVQTCRLVVGIHDYEYYLDHMRSRHPQVTPLTREAFYRYCLEARYPSAERSGGRCPC</sequence>
<keyword evidence="2" id="KW-1185">Reference proteome</keyword>
<dbReference type="EMBL" id="CP020370">
    <property type="protein sequence ID" value="AUB84055.1"/>
    <property type="molecule type" value="Genomic_DNA"/>
</dbReference>
<dbReference type="AlphaFoldDB" id="A0A2K8UEU7"/>
<dbReference type="Pfam" id="PF04328">
    <property type="entry name" value="Sel_put"/>
    <property type="match status" value="1"/>
</dbReference>
<organism evidence="1 2">
    <name type="scientific">Candidatus Thiodictyon syntrophicum</name>
    <dbReference type="NCBI Taxonomy" id="1166950"/>
    <lineage>
        <taxon>Bacteria</taxon>
        <taxon>Pseudomonadati</taxon>
        <taxon>Pseudomonadota</taxon>
        <taxon>Gammaproteobacteria</taxon>
        <taxon>Chromatiales</taxon>
        <taxon>Chromatiaceae</taxon>
        <taxon>Thiodictyon</taxon>
    </lineage>
</organism>
<protein>
    <recommendedName>
        <fullName evidence="3">Selenoprotein</fullName>
    </recommendedName>
</protein>
<dbReference type="OrthoDB" id="9814284at2"/>
<accession>A0A2K8UEU7</accession>
<reference evidence="1 2" key="1">
    <citation type="submission" date="2017-03" db="EMBL/GenBank/DDBJ databases">
        <title>Complete genome sequence of Candidatus 'Thiodictyon syntrophicum' sp. nov. strain Cad16T, a photolithoautotroph purple sulfur bacterium isolated from an alpine meromictic lake.</title>
        <authorList>
            <person name="Luedin S.M."/>
            <person name="Pothier J.F."/>
            <person name="Danza F."/>
            <person name="Storelli N."/>
            <person name="Wittwer M."/>
            <person name="Tonolla M."/>
        </authorList>
    </citation>
    <scope>NUCLEOTIDE SEQUENCE [LARGE SCALE GENOMIC DNA]</scope>
    <source>
        <strain evidence="1 2">Cad16T</strain>
    </source>
</reference>
<gene>
    <name evidence="1" type="ORF">THSYN_26045</name>
</gene>
<dbReference type="PANTHER" id="PTHR38453:SF1">
    <property type="entry name" value="CYTOPLASMIC PROTEIN"/>
    <property type="match status" value="1"/>
</dbReference>